<keyword evidence="2" id="KW-1185">Reference proteome</keyword>
<organism evidence="1 2">
    <name type="scientific">Telluria mixta</name>
    <dbReference type="NCBI Taxonomy" id="34071"/>
    <lineage>
        <taxon>Bacteria</taxon>
        <taxon>Pseudomonadati</taxon>
        <taxon>Pseudomonadota</taxon>
        <taxon>Betaproteobacteria</taxon>
        <taxon>Burkholderiales</taxon>
        <taxon>Oxalobacteraceae</taxon>
        <taxon>Telluria group</taxon>
        <taxon>Telluria</taxon>
    </lineage>
</organism>
<comment type="caution">
    <text evidence="1">The sequence shown here is derived from an EMBL/GenBank/DDBJ whole genome shotgun (WGS) entry which is preliminary data.</text>
</comment>
<protein>
    <submittedName>
        <fullName evidence="1">DUF5335 domain-containing protein</fullName>
    </submittedName>
</protein>
<dbReference type="RefSeq" id="WP_259451266.1">
    <property type="nucleotide sequence ID" value="NZ_CP119520.1"/>
</dbReference>
<name>A0ABT2C4A5_9BURK</name>
<proteinExistence type="predicted"/>
<evidence type="ECO:0000313" key="2">
    <source>
        <dbReference type="Proteomes" id="UP001165263"/>
    </source>
</evidence>
<dbReference type="Proteomes" id="UP001165263">
    <property type="component" value="Unassembled WGS sequence"/>
</dbReference>
<gene>
    <name evidence="1" type="ORF">NX786_23130</name>
</gene>
<evidence type="ECO:0000313" key="1">
    <source>
        <dbReference type="EMBL" id="MCS0632227.1"/>
    </source>
</evidence>
<reference evidence="1" key="1">
    <citation type="submission" date="2022-08" db="EMBL/GenBank/DDBJ databases">
        <title>Reclassification of Massilia species as members of the genera Telluria, Duganella, Pseudoduganella, Mokoshia gen. nov. and Zemynaea gen. nov. using orthogonal and non-orthogonal genome-based approaches.</title>
        <authorList>
            <person name="Bowman J.P."/>
        </authorList>
    </citation>
    <scope>NUCLEOTIDE SEQUENCE</scope>
    <source>
        <strain evidence="1">LMG 11547</strain>
    </source>
</reference>
<dbReference type="EMBL" id="JANUHC010000009">
    <property type="protein sequence ID" value="MCS0632227.1"/>
    <property type="molecule type" value="Genomic_DNA"/>
</dbReference>
<dbReference type="Pfam" id="PF17269">
    <property type="entry name" value="DUF5335"/>
    <property type="match status" value="1"/>
</dbReference>
<dbReference type="InterPro" id="IPR035223">
    <property type="entry name" value="DUF5335"/>
</dbReference>
<accession>A0ABT2C4A5</accession>
<sequence length="114" mass="12824">MATIKLDKAAWQTYFDRISKLVVGKQTEIEVASLSLGDQIEAEWVPLLGITYDPKNDLLEVLLEGLDHLIRHPRDIYVDQGPAGLTSMEVIDADDVQQIIRLRDPVMLPYSPPP</sequence>